<sequence>MGFKKITDIGKKVLLSGQIAANVATVPVTKDLTPTLTKQYANYSKNVRLPETAREIRKQTSKNIQPVAALDKRSAKKLRKS</sequence>
<reference evidence="2 3" key="1">
    <citation type="journal article" date="2016" name="Int. J. Syst. Evol. Microbiol.">
        <title>Nocardioides albidus sp. nov., an actinobacterium isolated from garden soil.</title>
        <authorList>
            <person name="Singh H."/>
            <person name="Du J."/>
            <person name="Trinh H."/>
            <person name="Won K."/>
            <person name="Yang J.E."/>
            <person name="Yin C."/>
            <person name="Kook M."/>
            <person name="Yi T.H."/>
        </authorList>
    </citation>
    <scope>NUCLEOTIDE SEQUENCE [LARGE SCALE GENOMIC DNA]</scope>
    <source>
        <strain evidence="2 3">CCTCC AB 2015297</strain>
    </source>
</reference>
<proteinExistence type="predicted"/>
<evidence type="ECO:0000313" key="2">
    <source>
        <dbReference type="EMBL" id="TNM37681.1"/>
    </source>
</evidence>
<protein>
    <submittedName>
        <fullName evidence="2">Uncharacterized protein</fullName>
    </submittedName>
</protein>
<dbReference type="RefSeq" id="WP_139624227.1">
    <property type="nucleotide sequence ID" value="NZ_VDMP01000026.1"/>
</dbReference>
<name>A0A5C4VPH2_9ACTN</name>
<dbReference type="Proteomes" id="UP000313231">
    <property type="component" value="Unassembled WGS sequence"/>
</dbReference>
<organism evidence="2 3">
    <name type="scientific">Nocardioides albidus</name>
    <dbReference type="NCBI Taxonomy" id="1517589"/>
    <lineage>
        <taxon>Bacteria</taxon>
        <taxon>Bacillati</taxon>
        <taxon>Actinomycetota</taxon>
        <taxon>Actinomycetes</taxon>
        <taxon>Propionibacteriales</taxon>
        <taxon>Nocardioidaceae</taxon>
        <taxon>Nocardioides</taxon>
    </lineage>
</organism>
<dbReference type="AlphaFoldDB" id="A0A5C4VPH2"/>
<evidence type="ECO:0000313" key="3">
    <source>
        <dbReference type="Proteomes" id="UP000313231"/>
    </source>
</evidence>
<comment type="caution">
    <text evidence="2">The sequence shown here is derived from an EMBL/GenBank/DDBJ whole genome shotgun (WGS) entry which is preliminary data.</text>
</comment>
<dbReference type="OrthoDB" id="9851591at2"/>
<evidence type="ECO:0000256" key="1">
    <source>
        <dbReference type="SAM" id="MobiDB-lite"/>
    </source>
</evidence>
<dbReference type="EMBL" id="VDMP01000026">
    <property type="protein sequence ID" value="TNM37681.1"/>
    <property type="molecule type" value="Genomic_DNA"/>
</dbReference>
<accession>A0A5C4VPH2</accession>
<feature type="region of interest" description="Disordered" evidence="1">
    <location>
        <begin position="56"/>
        <end position="81"/>
    </location>
</feature>
<gene>
    <name evidence="2" type="ORF">FHP29_18020</name>
</gene>
<keyword evidence="3" id="KW-1185">Reference proteome</keyword>